<comment type="caution">
    <text evidence="1">The sequence shown here is derived from an EMBL/GenBank/DDBJ whole genome shotgun (WGS) entry which is preliminary data.</text>
</comment>
<evidence type="ECO:0000313" key="2">
    <source>
        <dbReference type="Proteomes" id="UP000789759"/>
    </source>
</evidence>
<dbReference type="AlphaFoldDB" id="A0A9N9A2P8"/>
<gene>
    <name evidence="1" type="ORF">CPELLU_LOCUS3147</name>
</gene>
<evidence type="ECO:0000313" key="1">
    <source>
        <dbReference type="EMBL" id="CAG8515935.1"/>
    </source>
</evidence>
<keyword evidence="2" id="KW-1185">Reference proteome</keyword>
<dbReference type="EMBL" id="CAJVQA010001480">
    <property type="protein sequence ID" value="CAG8515935.1"/>
    <property type="molecule type" value="Genomic_DNA"/>
</dbReference>
<protein>
    <submittedName>
        <fullName evidence="1">19433_t:CDS:1</fullName>
    </submittedName>
</protein>
<proteinExistence type="predicted"/>
<reference evidence="1" key="1">
    <citation type="submission" date="2021-06" db="EMBL/GenBank/DDBJ databases">
        <authorList>
            <person name="Kallberg Y."/>
            <person name="Tangrot J."/>
            <person name="Rosling A."/>
        </authorList>
    </citation>
    <scope>NUCLEOTIDE SEQUENCE</scope>
    <source>
        <strain evidence="1">FL966</strain>
    </source>
</reference>
<accession>A0A9N9A2P8</accession>
<dbReference type="Proteomes" id="UP000789759">
    <property type="component" value="Unassembled WGS sequence"/>
</dbReference>
<name>A0A9N9A2P8_9GLOM</name>
<sequence>MSFFFSDFHDICGNANQTSIIDVPDFVIQIDTDFTYGTPILLMDLVIVDLNYTMIIDAV</sequence>
<organism evidence="1 2">
    <name type="scientific">Cetraspora pellucida</name>
    <dbReference type="NCBI Taxonomy" id="1433469"/>
    <lineage>
        <taxon>Eukaryota</taxon>
        <taxon>Fungi</taxon>
        <taxon>Fungi incertae sedis</taxon>
        <taxon>Mucoromycota</taxon>
        <taxon>Glomeromycotina</taxon>
        <taxon>Glomeromycetes</taxon>
        <taxon>Diversisporales</taxon>
        <taxon>Gigasporaceae</taxon>
        <taxon>Cetraspora</taxon>
    </lineage>
</organism>